<dbReference type="SUPFAM" id="SSF55729">
    <property type="entry name" value="Acyl-CoA N-acyltransferases (Nat)"/>
    <property type="match status" value="1"/>
</dbReference>
<dbReference type="AlphaFoldDB" id="A0A2S3X6C5"/>
<evidence type="ECO:0000259" key="4">
    <source>
        <dbReference type="PROSITE" id="PS51186"/>
    </source>
</evidence>
<reference evidence="5 6" key="2">
    <citation type="submission" date="2018-03" db="EMBL/GenBank/DDBJ databases">
        <title>Draft genome of Pseudomonas putida strain KH-21-114.</title>
        <authorList>
            <person name="Yoshizawa S."/>
            <person name="Khan N.H."/>
            <person name="Nishimura M."/>
            <person name="Chiura H.X."/>
            <person name="Ogura Y."/>
            <person name="Hayashi T."/>
            <person name="Kogure K."/>
        </authorList>
    </citation>
    <scope>NUCLEOTIDE SEQUENCE [LARGE SCALE GENOMIC DNA]</scope>
    <source>
        <strain evidence="5 6">KH-21-114</strain>
    </source>
</reference>
<evidence type="ECO:0000256" key="3">
    <source>
        <dbReference type="ARBA" id="ARBA00038502"/>
    </source>
</evidence>
<dbReference type="GO" id="GO:0016747">
    <property type="term" value="F:acyltransferase activity, transferring groups other than amino-acyl groups"/>
    <property type="evidence" value="ECO:0007669"/>
    <property type="project" value="InterPro"/>
</dbReference>
<comment type="caution">
    <text evidence="5">The sequence shown here is derived from an EMBL/GenBank/DDBJ whole genome shotgun (WGS) entry which is preliminary data.</text>
</comment>
<dbReference type="PROSITE" id="PS51186">
    <property type="entry name" value="GNAT"/>
    <property type="match status" value="1"/>
</dbReference>
<keyword evidence="1 5" id="KW-0808">Transferase</keyword>
<dbReference type="EMBL" id="MINH01000019">
    <property type="protein sequence ID" value="POG11131.1"/>
    <property type="molecule type" value="Genomic_DNA"/>
</dbReference>
<dbReference type="RefSeq" id="WP_103447892.1">
    <property type="nucleotide sequence ID" value="NZ_MINH01000019.1"/>
</dbReference>
<dbReference type="OrthoDB" id="8913805at2"/>
<dbReference type="Proteomes" id="UP000237230">
    <property type="component" value="Unassembled WGS sequence"/>
</dbReference>
<dbReference type="PANTHER" id="PTHR43792:SF8">
    <property type="entry name" value="[RIBOSOMAL PROTEIN US5]-ALANINE N-ACETYLTRANSFERASE"/>
    <property type="match status" value="1"/>
</dbReference>
<keyword evidence="2" id="KW-0012">Acyltransferase</keyword>
<dbReference type="PANTHER" id="PTHR43792">
    <property type="entry name" value="GNAT FAMILY, PUTATIVE (AFU_ORTHOLOGUE AFUA_3G00765)-RELATED-RELATED"/>
    <property type="match status" value="1"/>
</dbReference>
<organism evidence="5 6">
    <name type="scientific">Pseudomonas putida</name>
    <name type="common">Arthrobacter siderocapsulatus</name>
    <dbReference type="NCBI Taxonomy" id="303"/>
    <lineage>
        <taxon>Bacteria</taxon>
        <taxon>Pseudomonadati</taxon>
        <taxon>Pseudomonadota</taxon>
        <taxon>Gammaproteobacteria</taxon>
        <taxon>Pseudomonadales</taxon>
        <taxon>Pseudomonadaceae</taxon>
        <taxon>Pseudomonas</taxon>
    </lineage>
</organism>
<feature type="domain" description="N-acetyltransferase" evidence="4">
    <location>
        <begin position="16"/>
        <end position="174"/>
    </location>
</feature>
<name>A0A2S3X6C5_PSEPU</name>
<reference evidence="5 6" key="1">
    <citation type="submission" date="2016-08" db="EMBL/GenBank/DDBJ databases">
        <authorList>
            <person name="Seilhamer J.J."/>
        </authorList>
    </citation>
    <scope>NUCLEOTIDE SEQUENCE [LARGE SCALE GENOMIC DNA]</scope>
    <source>
        <strain evidence="5 6">KH-21-114</strain>
    </source>
</reference>
<gene>
    <name evidence="5" type="ORF">BGP84_15845</name>
</gene>
<dbReference type="InterPro" id="IPR051531">
    <property type="entry name" value="N-acetyltransferase"/>
</dbReference>
<dbReference type="Gene3D" id="3.40.630.30">
    <property type="match status" value="1"/>
</dbReference>
<evidence type="ECO:0000256" key="2">
    <source>
        <dbReference type="ARBA" id="ARBA00023315"/>
    </source>
</evidence>
<sequence length="176" mass="19652">MPYPDLPRTLSTPRTLVVRPAPAFAQQLRQALLDSYALHQPFLAWAKPDWTLKEVQETLQLSAEEFLDPAKEKRYFVLAADSGDVIGCIGLRPGNDEYEVGYWANQASSGQGLLREALTCLLDSIDAPVWLTTDIDNLASQRLAEHAGFVAAGSQLNELDPSTPRPLYRRCRRRSI</sequence>
<accession>A0A2S3X6C5</accession>
<dbReference type="Pfam" id="PF13302">
    <property type="entry name" value="Acetyltransf_3"/>
    <property type="match status" value="1"/>
</dbReference>
<protein>
    <submittedName>
        <fullName evidence="5">GNAT family N-acetyltransferase</fullName>
    </submittedName>
</protein>
<evidence type="ECO:0000313" key="5">
    <source>
        <dbReference type="EMBL" id="POG11131.1"/>
    </source>
</evidence>
<evidence type="ECO:0000256" key="1">
    <source>
        <dbReference type="ARBA" id="ARBA00022679"/>
    </source>
</evidence>
<proteinExistence type="inferred from homology"/>
<dbReference type="InterPro" id="IPR016181">
    <property type="entry name" value="Acyl_CoA_acyltransferase"/>
</dbReference>
<dbReference type="InterPro" id="IPR000182">
    <property type="entry name" value="GNAT_dom"/>
</dbReference>
<comment type="similarity">
    <text evidence="3">Belongs to the acetyltransferase family. RimJ subfamily.</text>
</comment>
<evidence type="ECO:0000313" key="6">
    <source>
        <dbReference type="Proteomes" id="UP000237230"/>
    </source>
</evidence>